<dbReference type="VEuPathDB" id="CryptoDB:GY17_00002576"/>
<dbReference type="HAMAP" id="MF_00317">
    <property type="entry name" value="DNApol_clamp_arch"/>
    <property type="match status" value="1"/>
</dbReference>
<comment type="subcellular location">
    <subcellularLocation>
        <location evidence="3">Nucleus</location>
    </subcellularLocation>
</comment>
<reference evidence="8 9" key="1">
    <citation type="submission" date="2014-11" db="EMBL/GenBank/DDBJ databases">
        <title>Comparative genomic analysis of Cryptosporidium hominis reveals occurrence of genetic recombination in virulent subtypes.</title>
        <authorList>
            <person name="Guo Y."/>
            <person name="Tang K."/>
            <person name="Frace M."/>
            <person name="Li N."/>
            <person name="Roellig D.M."/>
            <person name="Sammons S."/>
            <person name="Knipe K."/>
            <person name="Rowe L."/>
            <person name="Feng Y."/>
            <person name="Xiao L."/>
        </authorList>
    </citation>
    <scope>NUCLEOTIDE SEQUENCE [LARGE SCALE GENOMIC DNA]</scope>
    <source>
        <strain evidence="8">30976</strain>
    </source>
</reference>
<dbReference type="EMBL" id="JTAI01000031">
    <property type="protein sequence ID" value="PPS93712.1"/>
    <property type="molecule type" value="Genomic_DNA"/>
</dbReference>
<dbReference type="CDD" id="cd00577">
    <property type="entry name" value="PCNA"/>
    <property type="match status" value="1"/>
</dbReference>
<dbReference type="GO" id="GO:0003677">
    <property type="term" value="F:DNA binding"/>
    <property type="evidence" value="ECO:0007669"/>
    <property type="project" value="UniProtKB-KW"/>
</dbReference>
<dbReference type="Proteomes" id="UP001429100">
    <property type="component" value="Unassembled WGS sequence"/>
</dbReference>
<evidence type="ECO:0000256" key="2">
    <source>
        <dbReference type="ARBA" id="ARBA00023125"/>
    </source>
</evidence>
<dbReference type="Pfam" id="PF02747">
    <property type="entry name" value="PCNA_C"/>
    <property type="match status" value="1"/>
</dbReference>
<dbReference type="InterPro" id="IPR000730">
    <property type="entry name" value="Pr_cel_nuc_antig"/>
</dbReference>
<reference evidence="7" key="2">
    <citation type="submission" date="2015-08" db="EMBL/GenBank/DDBJ databases">
        <authorList>
            <person name="Babu N.S."/>
            <person name="Beckwith C.J."/>
            <person name="Beseler K.G."/>
            <person name="Brison A."/>
            <person name="Carone J.V."/>
            <person name="Caskin T.P."/>
            <person name="Diamond M."/>
            <person name="Durham M.E."/>
            <person name="Foxe J.M."/>
            <person name="Go M."/>
            <person name="Henderson B.A."/>
            <person name="Jones I.B."/>
            <person name="McGettigan J.A."/>
            <person name="Micheletti S.J."/>
            <person name="Nasrallah M.E."/>
            <person name="Ortiz D."/>
            <person name="Piller C.R."/>
            <person name="Privatt S.R."/>
            <person name="Schneider S.L."/>
            <person name="Sharp S."/>
            <person name="Smith T.C."/>
            <person name="Stanton J.D."/>
            <person name="Ullery H.E."/>
            <person name="Wilson R.J."/>
            <person name="Serrano M.G."/>
            <person name="Buck G."/>
            <person name="Lee V."/>
            <person name="Wang Y."/>
            <person name="Carvalho R."/>
            <person name="Voegtly L."/>
            <person name="Shi R."/>
            <person name="Duckworth R."/>
            <person name="Johnson A."/>
            <person name="Loviza R."/>
            <person name="Walstead R."/>
            <person name="Shah Z."/>
            <person name="Kiflezghi M."/>
            <person name="Wade K."/>
            <person name="Ball S.L."/>
            <person name="Bradley K.W."/>
            <person name="Asai D.J."/>
            <person name="Bowman C.A."/>
            <person name="Russell D.A."/>
            <person name="Pope W.H."/>
            <person name="Jacobs-Sera D."/>
            <person name="Hendrix R.W."/>
            <person name="Hatfull G.F."/>
        </authorList>
    </citation>
    <scope>NUCLEOTIDE SEQUENCE [LARGE SCALE GENOMIC DNA]</scope>
</reference>
<dbReference type="InterPro" id="IPR022649">
    <property type="entry name" value="Pr_cel_nuc_antig_C"/>
</dbReference>
<dbReference type="EMBL" id="LN877949">
    <property type="protein sequence ID" value="CUV05289.1"/>
    <property type="molecule type" value="Genomic_DNA"/>
</dbReference>
<proteinExistence type="inferred from homology"/>
<sequence length="261" mass="29774">MFEARLQNAMLFKKIAEALKELCHDINIDCDSDGLHLQAMDSSHVALVSLNIQPDAFEHYRCDRPVVLGLDMQQLSKFMKFCDKDTSMTLKKYDDNEDNRITMCFEDNSGILSSKECILRLMDIEQEHISIPEEEYECNVTMPSNLFQSIVRDMSGIGDEVSLEISGKYIKFCVDGDDGKIDLNFPLNDSPDITKAVQIHADDTISQKYALRYLSYFTKASPLSTTVNISISKGVPLRLQFPLNDKYEHGNMQFYLAPKLR</sequence>
<keyword evidence="9" id="KW-1185">Reference proteome</keyword>
<evidence type="ECO:0000313" key="7">
    <source>
        <dbReference type="EMBL" id="CUV05289.1"/>
    </source>
</evidence>
<comment type="similarity">
    <text evidence="1 4">Belongs to the PCNA family.</text>
</comment>
<dbReference type="Proteomes" id="UP000199752">
    <property type="component" value="Chromosome 3"/>
</dbReference>
<dbReference type="PRINTS" id="PR00339">
    <property type="entry name" value="PCNACYCLIN"/>
</dbReference>
<reference evidence="8 9" key="3">
    <citation type="submission" date="2017-10" db="EMBL/GenBank/DDBJ databases">
        <title>Consistent, comparative and evidence-based genome annotation and re-annotation for the closely-related species, Cryptosporidium parvum, C. hominis and C. tyzzeri.</title>
        <authorList>
            <person name="Baptista R.P."/>
            <person name="Li Y."/>
            <person name="Sateriale A."/>
            <person name="Striepen B."/>
            <person name="Kissinger J.C."/>
        </authorList>
    </citation>
    <scope>NUCLEOTIDE SEQUENCE [LARGE SCALE GENOMIC DNA]</scope>
    <source>
        <strain evidence="8">30976</strain>
    </source>
</reference>
<accession>A0A0S4TD53</accession>
<keyword evidence="4" id="KW-0235">DNA replication</keyword>
<evidence type="ECO:0000256" key="1">
    <source>
        <dbReference type="ARBA" id="ARBA00010462"/>
    </source>
</evidence>
<dbReference type="GO" id="GO:0006275">
    <property type="term" value="P:regulation of DNA replication"/>
    <property type="evidence" value="ECO:0007669"/>
    <property type="project" value="InterPro"/>
</dbReference>
<name>A0A0S4TD53_CRYHO</name>
<evidence type="ECO:0000313" key="8">
    <source>
        <dbReference type="EMBL" id="PPS93712.1"/>
    </source>
</evidence>
<dbReference type="InterPro" id="IPR022659">
    <property type="entry name" value="Pr_cel_nuc_antig_CS"/>
</dbReference>
<keyword evidence="3" id="KW-0539">Nucleus</keyword>
<dbReference type="VEuPathDB" id="CryptoDB:ChTU502y2012_313g0070"/>
<dbReference type="InterPro" id="IPR022648">
    <property type="entry name" value="Pr_cel_nuc_antig_N"/>
</dbReference>
<dbReference type="Gene3D" id="3.70.10.10">
    <property type="match status" value="1"/>
</dbReference>
<dbReference type="PANTHER" id="PTHR11352:SF0">
    <property type="entry name" value="PROLIFERATING CELL NUCLEAR ANTIGEN"/>
    <property type="match status" value="1"/>
</dbReference>
<feature type="domain" description="Proliferating cell nuclear antigen PCNA N-terminal" evidence="5">
    <location>
        <begin position="1"/>
        <end position="128"/>
    </location>
</feature>
<dbReference type="PROSITE" id="PS01251">
    <property type="entry name" value="PCNA_1"/>
    <property type="match status" value="1"/>
</dbReference>
<dbReference type="PANTHER" id="PTHR11352">
    <property type="entry name" value="PROLIFERATING CELL NUCLEAR ANTIGEN"/>
    <property type="match status" value="1"/>
</dbReference>
<dbReference type="GO" id="GO:0006272">
    <property type="term" value="P:leading strand elongation"/>
    <property type="evidence" value="ECO:0007669"/>
    <property type="project" value="TreeGrafter"/>
</dbReference>
<dbReference type="AlphaFoldDB" id="A0A0S4TD53"/>
<evidence type="ECO:0000259" key="6">
    <source>
        <dbReference type="Pfam" id="PF02747"/>
    </source>
</evidence>
<dbReference type="VEuPathDB" id="CryptoDB:CHUDEA3_3470"/>
<dbReference type="GO" id="GO:0030337">
    <property type="term" value="F:DNA polymerase processivity factor activity"/>
    <property type="evidence" value="ECO:0007669"/>
    <property type="project" value="InterPro"/>
</dbReference>
<dbReference type="GO" id="GO:0043626">
    <property type="term" value="C:PCNA complex"/>
    <property type="evidence" value="ECO:0007669"/>
    <property type="project" value="TreeGrafter"/>
</dbReference>
<keyword evidence="2 4" id="KW-0238">DNA-binding</keyword>
<evidence type="ECO:0000256" key="3">
    <source>
        <dbReference type="RuleBase" id="RU000641"/>
    </source>
</evidence>
<dbReference type="NCBIfam" id="TIGR00590">
    <property type="entry name" value="pcna"/>
    <property type="match status" value="1"/>
</dbReference>
<evidence type="ECO:0000259" key="5">
    <source>
        <dbReference type="Pfam" id="PF00705"/>
    </source>
</evidence>
<dbReference type="SUPFAM" id="SSF55979">
    <property type="entry name" value="DNA clamp"/>
    <property type="match status" value="2"/>
</dbReference>
<feature type="domain" description="Proliferating cell nuclear antigen PCNA C-terminal" evidence="6">
    <location>
        <begin position="131"/>
        <end position="259"/>
    </location>
</feature>
<evidence type="ECO:0000313" key="9">
    <source>
        <dbReference type="Proteomes" id="UP001429100"/>
    </source>
</evidence>
<dbReference type="GO" id="GO:0006298">
    <property type="term" value="P:mismatch repair"/>
    <property type="evidence" value="ECO:0007669"/>
    <property type="project" value="TreeGrafter"/>
</dbReference>
<organism evidence="7">
    <name type="scientific">Cryptosporidium hominis</name>
    <dbReference type="NCBI Taxonomy" id="237895"/>
    <lineage>
        <taxon>Eukaryota</taxon>
        <taxon>Sar</taxon>
        <taxon>Alveolata</taxon>
        <taxon>Apicomplexa</taxon>
        <taxon>Conoidasida</taxon>
        <taxon>Coccidia</taxon>
        <taxon>Eucoccidiorida</taxon>
        <taxon>Eimeriorina</taxon>
        <taxon>Cryptosporidiidae</taxon>
        <taxon>Cryptosporidium</taxon>
    </lineage>
</organism>
<comment type="function">
    <text evidence="3">This protein is an auxiliary protein of DNA polymerase delta and is involved in the control of eukaryotic DNA replication by increasing the polymerase's processivity during elongation of the leading strand.</text>
</comment>
<dbReference type="InterPro" id="IPR046938">
    <property type="entry name" value="DNA_clamp_sf"/>
</dbReference>
<dbReference type="VEuPathDB" id="CryptoDB:Chro.30392"/>
<gene>
    <name evidence="7" type="ORF">CHUDEA3_3470</name>
    <name evidence="8" type="ORF">GY17_00002576</name>
</gene>
<protein>
    <recommendedName>
        <fullName evidence="3">DNA sliding clamp PCNA</fullName>
    </recommendedName>
</protein>
<dbReference type="Pfam" id="PF00705">
    <property type="entry name" value="PCNA_N"/>
    <property type="match status" value="1"/>
</dbReference>
<evidence type="ECO:0000256" key="4">
    <source>
        <dbReference type="RuleBase" id="RU003671"/>
    </source>
</evidence>
<dbReference type="GO" id="GO:0019985">
    <property type="term" value="P:translesion synthesis"/>
    <property type="evidence" value="ECO:0007669"/>
    <property type="project" value="TreeGrafter"/>
</dbReference>